<organism evidence="2 3">
    <name type="scientific">Candidatus Defluviibacterium haderslevense</name>
    <dbReference type="NCBI Taxonomy" id="2981993"/>
    <lineage>
        <taxon>Bacteria</taxon>
        <taxon>Pseudomonadati</taxon>
        <taxon>Bacteroidota</taxon>
        <taxon>Saprospiria</taxon>
        <taxon>Saprospirales</taxon>
        <taxon>Saprospiraceae</taxon>
        <taxon>Candidatus Defluviibacterium</taxon>
    </lineage>
</organism>
<sequence length="212" mass="23798">MRDGPRSTGQAGHWLQFAQMVSKRDNNDLDRDVKMFFVVGTTAMDAFIACWETKRYYDSSRPWTLVRHYHKGEKIRGWGGPDKGTIEMSAERWHPYSPANFVSPPFPAYVSGHSTVSGACAKMLELFTGSDKFGEKEIRKPGIITETPGDPVSLPLETFTATADMAGISRVMGGYHIQADNVAGLKMGRDIAQYLWKDVYKKYFEGTIKIKS</sequence>
<dbReference type="EMBL" id="JADKFW010000004">
    <property type="protein sequence ID" value="MBK9716065.1"/>
    <property type="molecule type" value="Genomic_DNA"/>
</dbReference>
<dbReference type="Pfam" id="PF22778">
    <property type="entry name" value="VCPO_2nd"/>
    <property type="match status" value="1"/>
</dbReference>
<proteinExistence type="predicted"/>
<dbReference type="InterPro" id="IPR055161">
    <property type="entry name" value="NapH1-like_2nd"/>
</dbReference>
<name>A0A9D7XCZ2_9BACT</name>
<evidence type="ECO:0000259" key="1">
    <source>
        <dbReference type="Pfam" id="PF22778"/>
    </source>
</evidence>
<comment type="caution">
    <text evidence="2">The sequence shown here is derived from an EMBL/GenBank/DDBJ whole genome shotgun (WGS) entry which is preliminary data.</text>
</comment>
<feature type="domain" description="Vanadium-dependent haloperoxidase NapH1-like second helical-bundle" evidence="1">
    <location>
        <begin position="35"/>
        <end position="193"/>
    </location>
</feature>
<gene>
    <name evidence="2" type="ORF">IPO85_00800</name>
</gene>
<dbReference type="InterPro" id="IPR052559">
    <property type="entry name" value="V-haloperoxidase"/>
</dbReference>
<dbReference type="InterPro" id="IPR036938">
    <property type="entry name" value="PAP2/HPO_sf"/>
</dbReference>
<protein>
    <submittedName>
        <fullName evidence="2">Vanadium-dependent haloperoxidase</fullName>
    </submittedName>
</protein>
<dbReference type="AlphaFoldDB" id="A0A9D7XCZ2"/>
<dbReference type="Proteomes" id="UP000808349">
    <property type="component" value="Unassembled WGS sequence"/>
</dbReference>
<evidence type="ECO:0000313" key="2">
    <source>
        <dbReference type="EMBL" id="MBK9716065.1"/>
    </source>
</evidence>
<dbReference type="Gene3D" id="1.10.606.20">
    <property type="match status" value="1"/>
</dbReference>
<evidence type="ECO:0000313" key="3">
    <source>
        <dbReference type="Proteomes" id="UP000808349"/>
    </source>
</evidence>
<dbReference type="PANTHER" id="PTHR34599">
    <property type="entry name" value="PEROXIDASE-RELATED"/>
    <property type="match status" value="1"/>
</dbReference>
<dbReference type="CDD" id="cd03398">
    <property type="entry name" value="PAP2_haloperoxidase"/>
    <property type="match status" value="1"/>
</dbReference>
<dbReference type="SUPFAM" id="SSF48317">
    <property type="entry name" value="Acid phosphatase/Vanadium-dependent haloperoxidase"/>
    <property type="match status" value="1"/>
</dbReference>
<dbReference type="PANTHER" id="PTHR34599:SF2">
    <property type="entry name" value="TRAF-TYPE DOMAIN-CONTAINING PROTEIN"/>
    <property type="match status" value="1"/>
</dbReference>
<reference evidence="2 3" key="1">
    <citation type="submission" date="2020-10" db="EMBL/GenBank/DDBJ databases">
        <title>Connecting structure to function with the recovery of over 1000 high-quality activated sludge metagenome-assembled genomes encoding full-length rRNA genes using long-read sequencing.</title>
        <authorList>
            <person name="Singleton C.M."/>
            <person name="Petriglieri F."/>
            <person name="Kristensen J.M."/>
            <person name="Kirkegaard R.H."/>
            <person name="Michaelsen T.Y."/>
            <person name="Andersen M.H."/>
            <person name="Karst S.M."/>
            <person name="Dueholm M.S."/>
            <person name="Nielsen P.H."/>
            <person name="Albertsen M."/>
        </authorList>
    </citation>
    <scope>NUCLEOTIDE SEQUENCE [LARGE SCALE GENOMIC DNA]</scope>
    <source>
        <strain evidence="2">Ribe_18-Q3-R11-54_BAT3C.373</strain>
    </source>
</reference>
<accession>A0A9D7XCZ2</accession>